<protein>
    <submittedName>
        <fullName evidence="1">Uncharacterized protein</fullName>
    </submittedName>
</protein>
<proteinExistence type="predicted"/>
<dbReference type="AlphaFoldDB" id="A0AAD9Y9Q8"/>
<reference evidence="1" key="1">
    <citation type="submission" date="2023-02" db="EMBL/GenBank/DDBJ databases">
        <title>Colletotrichum kahawae CIFC_Que2 genome sequencing and assembly.</title>
        <authorList>
            <person name="Baroncelli R."/>
        </authorList>
    </citation>
    <scope>NUCLEOTIDE SEQUENCE</scope>
    <source>
        <strain evidence="1">CIFC_Que2</strain>
    </source>
</reference>
<dbReference type="EMBL" id="VYYT01000223">
    <property type="protein sequence ID" value="KAK2754981.1"/>
    <property type="molecule type" value="Genomic_DNA"/>
</dbReference>
<evidence type="ECO:0000313" key="1">
    <source>
        <dbReference type="EMBL" id="KAK2754981.1"/>
    </source>
</evidence>
<sequence length="239" mass="26208">MDRLRDRGDVAALRTAFGPVGAGDGGGAPASFEVQWTPAKWAGQMAVGGAALPHTDRPATRVTIQFSTIRPDVPVSGSPPRWIMSGRCARWELSFLHDLRAIDLRLTSGGRHLSELQELPPSVFPRSILQRPRPGRRESGRRCLQLKPLIREGYRRQDASEGSVVVVSCAFNGPAAQWLEARTTTTTTTTTTDVGPVEGRRGAIKKKIPRQTKTRRRVDGCRLTRPNLVSRAVASDRLN</sequence>
<organism evidence="1 2">
    <name type="scientific">Colletotrichum kahawae</name>
    <name type="common">Coffee berry disease fungus</name>
    <dbReference type="NCBI Taxonomy" id="34407"/>
    <lineage>
        <taxon>Eukaryota</taxon>
        <taxon>Fungi</taxon>
        <taxon>Dikarya</taxon>
        <taxon>Ascomycota</taxon>
        <taxon>Pezizomycotina</taxon>
        <taxon>Sordariomycetes</taxon>
        <taxon>Hypocreomycetidae</taxon>
        <taxon>Glomerellales</taxon>
        <taxon>Glomerellaceae</taxon>
        <taxon>Colletotrichum</taxon>
        <taxon>Colletotrichum gloeosporioides species complex</taxon>
    </lineage>
</organism>
<accession>A0AAD9Y9Q8</accession>
<evidence type="ECO:0000313" key="2">
    <source>
        <dbReference type="Proteomes" id="UP001281614"/>
    </source>
</evidence>
<dbReference type="Proteomes" id="UP001281614">
    <property type="component" value="Unassembled WGS sequence"/>
</dbReference>
<comment type="caution">
    <text evidence="1">The sequence shown here is derived from an EMBL/GenBank/DDBJ whole genome shotgun (WGS) entry which is preliminary data.</text>
</comment>
<name>A0AAD9Y9Q8_COLKA</name>
<gene>
    <name evidence="1" type="ORF">CKAH01_05995</name>
</gene>
<keyword evidence="2" id="KW-1185">Reference proteome</keyword>